<proteinExistence type="predicted"/>
<sequence length="324" mass="37564">MLSIYRRYIRFFIGDLAMIEEYRAEIERIGETEDVSDFWVDTIEFELEISGLKFAEKIFDRAILATLKKDFSGHSFGKEIVEICRGFNAQRILYCNYFGRNGKKEVQKFKNAVQKWKEMVTKKFAYCKKDAAIKRTVENDVPAALCSPTPETKFDPRTVKKQFFSLPTSFIYQILKSAKPEILSKLFKSCKSLFKLHSTPLCYQLGVNDEMNPQYFQQSLFIPVSAINFPGLQKLHIVNSLDWIVESDRKALSKVIPKLYRCDAKFIHIDSQDLSIDEFKFITANMQILHMCKTNVFNSDGRALSKTEIVALTSGIVRFETVHW</sequence>
<evidence type="ECO:0000313" key="1">
    <source>
        <dbReference type="Proteomes" id="UP000887579"/>
    </source>
</evidence>
<name>A0AC34F3C2_9BILA</name>
<protein>
    <submittedName>
        <fullName evidence="2">F-box domain-containing protein</fullName>
    </submittedName>
</protein>
<dbReference type="Proteomes" id="UP000887579">
    <property type="component" value="Unplaced"/>
</dbReference>
<reference evidence="2" key="1">
    <citation type="submission" date="2022-11" db="UniProtKB">
        <authorList>
            <consortium name="WormBaseParasite"/>
        </authorList>
    </citation>
    <scope>IDENTIFICATION</scope>
</reference>
<organism evidence="1 2">
    <name type="scientific">Panagrolaimus sp. ES5</name>
    <dbReference type="NCBI Taxonomy" id="591445"/>
    <lineage>
        <taxon>Eukaryota</taxon>
        <taxon>Metazoa</taxon>
        <taxon>Ecdysozoa</taxon>
        <taxon>Nematoda</taxon>
        <taxon>Chromadorea</taxon>
        <taxon>Rhabditida</taxon>
        <taxon>Tylenchina</taxon>
        <taxon>Panagrolaimomorpha</taxon>
        <taxon>Panagrolaimoidea</taxon>
        <taxon>Panagrolaimidae</taxon>
        <taxon>Panagrolaimus</taxon>
    </lineage>
</organism>
<accession>A0AC34F3C2</accession>
<dbReference type="WBParaSite" id="ES5_v2.g11475.t1">
    <property type="protein sequence ID" value="ES5_v2.g11475.t1"/>
    <property type="gene ID" value="ES5_v2.g11475"/>
</dbReference>
<evidence type="ECO:0000313" key="2">
    <source>
        <dbReference type="WBParaSite" id="ES5_v2.g11475.t1"/>
    </source>
</evidence>